<keyword evidence="15" id="KW-1185">Reference proteome</keyword>
<accession>A0A515EQF8</accession>
<dbReference type="AlphaFoldDB" id="A0A515EQF8"/>
<dbReference type="InterPro" id="IPR014016">
    <property type="entry name" value="UvrD-like_ATP-bd"/>
</dbReference>
<keyword evidence="5" id="KW-0413">Isomerase</keyword>
<evidence type="ECO:0000256" key="4">
    <source>
        <dbReference type="ARBA" id="ARBA00022840"/>
    </source>
</evidence>
<evidence type="ECO:0000256" key="6">
    <source>
        <dbReference type="ARBA" id="ARBA00034617"/>
    </source>
</evidence>
<dbReference type="GO" id="GO:0005829">
    <property type="term" value="C:cytosol"/>
    <property type="evidence" value="ECO:0007669"/>
    <property type="project" value="TreeGrafter"/>
</dbReference>
<dbReference type="GO" id="GO:0033202">
    <property type="term" value="C:DNA helicase complex"/>
    <property type="evidence" value="ECO:0007669"/>
    <property type="project" value="TreeGrafter"/>
</dbReference>
<feature type="domain" description="UvrD-like helicase C-terminal" evidence="13">
    <location>
        <begin position="477"/>
        <end position="789"/>
    </location>
</feature>
<protein>
    <recommendedName>
        <fullName evidence="7">DNA 3'-5' helicase</fullName>
        <ecNumber evidence="7">5.6.2.4</ecNumber>
    </recommendedName>
    <alternativeName>
        <fullName evidence="8">DNA 3'-5' helicase II</fullName>
    </alternativeName>
</protein>
<evidence type="ECO:0000256" key="2">
    <source>
        <dbReference type="ARBA" id="ARBA00022801"/>
    </source>
</evidence>
<dbReference type="RefSeq" id="WP_142812039.1">
    <property type="nucleotide sequence ID" value="NZ_CP036282.1"/>
</dbReference>
<keyword evidence="1 10" id="KW-0547">Nucleotide-binding</keyword>
<comment type="catalytic activity">
    <reaction evidence="9">
        <text>ATP + H2O = ADP + phosphate + H(+)</text>
        <dbReference type="Rhea" id="RHEA:13065"/>
        <dbReference type="ChEBI" id="CHEBI:15377"/>
        <dbReference type="ChEBI" id="CHEBI:15378"/>
        <dbReference type="ChEBI" id="CHEBI:30616"/>
        <dbReference type="ChEBI" id="CHEBI:43474"/>
        <dbReference type="ChEBI" id="CHEBI:456216"/>
        <dbReference type="EC" id="5.6.2.4"/>
    </reaction>
</comment>
<keyword evidence="3 10" id="KW-0347">Helicase</keyword>
<comment type="catalytic activity">
    <reaction evidence="6">
        <text>Couples ATP hydrolysis with the unwinding of duplex DNA by translocating in the 3'-5' direction.</text>
        <dbReference type="EC" id="5.6.2.4"/>
    </reaction>
</comment>
<evidence type="ECO:0000256" key="1">
    <source>
        <dbReference type="ARBA" id="ARBA00022741"/>
    </source>
</evidence>
<evidence type="ECO:0000259" key="12">
    <source>
        <dbReference type="PROSITE" id="PS51198"/>
    </source>
</evidence>
<dbReference type="PANTHER" id="PTHR11070:SF2">
    <property type="entry name" value="ATP-DEPENDENT DNA HELICASE SRS2"/>
    <property type="match status" value="1"/>
</dbReference>
<feature type="binding site" evidence="10">
    <location>
        <begin position="37"/>
        <end position="44"/>
    </location>
    <ligand>
        <name>ATP</name>
        <dbReference type="ChEBI" id="CHEBI:30616"/>
    </ligand>
</feature>
<dbReference type="PROSITE" id="PS51217">
    <property type="entry name" value="UVRD_HELICASE_CTER"/>
    <property type="match status" value="1"/>
</dbReference>
<dbReference type="Pfam" id="PF00580">
    <property type="entry name" value="UvrD-helicase"/>
    <property type="match status" value="1"/>
</dbReference>
<sequence>MSQFGQPAAFEHNAQPVARKRFYEIACDPRRSVAVEACAGAGKTWMLVSRIVRALLDGSASHQILAITFTKKAAGEMRERLHEWLLQFSQSTDAQLEQELLSRGFTQAPAPEQLAMLRSLHLNLLRHGRPVQIRTFHSWFAALLRSAPLGVLHQMGLPSAYELLENDAKAVAQVWRLFLTRVAKDAMAHADYMAAVAVYGRHQTHKALEAALSKRVEFALADAHGVVDASVQTFAQQFPEFGGLQTPQDYLNQAITQTLLLDAARALGASSLVSCTKAATALEQALGNHDVAGMFDALLTKTGTARKFSDKLTGIATVQAAQDALLRVSAAKMQHEAWLHQQRMARLSRGLLEDYAGLKRERRWIDMGDLERAALTLMSDPVLSGWVQERLDAQVRHLLIDEFQDTNPLQWQALSAWLQGYGGAARAPSVFIVGDPKQSIYRFRRAEPQVFMAAKRFVVDGLGGDVLSCDHTRRNAPAIIQVVNQALGQAQADGQFDGYRPHSTESTDLGRVFKLPRLTRETGELDAVESTASEWRDSLTTPRHTQEETRKTMECRQAARWLAQQLHVSGGSLQAKDIMVLARKRERLGLMQSELAALHIAAQQPEKTELGDMPEVQDIVALLDALVSPRHDLSLARALKSPLFRVGDEDLVQLVLCQRGLPQPEDSARASWFDTLQEATGLPQALSAIGPILLRWRAWLQGTSPHDAISRIYHDGDVLARFAAAARPKQRESVLANLRALLSATLQLDGGRYVTAYALVRALKAGGIAAPVRADTQSVRLLTVHGAKGLEAPLVLLLDTDSEALKSETMGALVQWPGEDAYPKRFVFLASETRPPACVADALAQEQMARKREELNALYVALTRTQRTLVLSSLEPHAPQAGSWWQRLEGMAENAPWADGAALEAADPLLVGAATSPGTSELGDIVALSVLPNMPQALVDKARDATEKIARLAKIDRLDSRMGQAMHRLLEWVEPAQTLDLMHLWSDAQRARVALEFGLTQAQVLQAQHMAVAIVGGQGAWAWNSGLLAWHGNEVAMVCAGKNVRIDRLVRRADSGQWWVFDYKSAFQPQHQVELLAQLEAYRSGVSLANPGHTVRAAFLTPQGALIEI</sequence>
<dbReference type="Pfam" id="PF12705">
    <property type="entry name" value="PDDEXK_1"/>
    <property type="match status" value="1"/>
</dbReference>
<evidence type="ECO:0000313" key="15">
    <source>
        <dbReference type="Proteomes" id="UP000317365"/>
    </source>
</evidence>
<evidence type="ECO:0000256" key="8">
    <source>
        <dbReference type="ARBA" id="ARBA00034923"/>
    </source>
</evidence>
<dbReference type="SUPFAM" id="SSF52540">
    <property type="entry name" value="P-loop containing nucleoside triphosphate hydrolases"/>
    <property type="match status" value="1"/>
</dbReference>
<feature type="region of interest" description="Disordered" evidence="11">
    <location>
        <begin position="526"/>
        <end position="550"/>
    </location>
</feature>
<dbReference type="InterPro" id="IPR014017">
    <property type="entry name" value="DNA_helicase_UvrD-like_C"/>
</dbReference>
<dbReference type="Proteomes" id="UP000317365">
    <property type="component" value="Chromosome"/>
</dbReference>
<keyword evidence="4 10" id="KW-0067">ATP-binding</keyword>
<dbReference type="GO" id="GO:0016887">
    <property type="term" value="F:ATP hydrolysis activity"/>
    <property type="evidence" value="ECO:0007669"/>
    <property type="project" value="RHEA"/>
</dbReference>
<dbReference type="PROSITE" id="PS51198">
    <property type="entry name" value="UVRD_HELICASE_ATP_BIND"/>
    <property type="match status" value="1"/>
</dbReference>
<evidence type="ECO:0000259" key="13">
    <source>
        <dbReference type="PROSITE" id="PS51217"/>
    </source>
</evidence>
<dbReference type="Gene3D" id="3.40.50.300">
    <property type="entry name" value="P-loop containing nucleotide triphosphate hydrolases"/>
    <property type="match status" value="3"/>
</dbReference>
<feature type="compositionally biased region" description="Polar residues" evidence="11">
    <location>
        <begin position="530"/>
        <end position="543"/>
    </location>
</feature>
<keyword evidence="2 10" id="KW-0378">Hydrolase</keyword>
<dbReference type="InterPro" id="IPR000212">
    <property type="entry name" value="DNA_helicase_UvrD/REP"/>
</dbReference>
<evidence type="ECO:0000256" key="7">
    <source>
        <dbReference type="ARBA" id="ARBA00034808"/>
    </source>
</evidence>
<dbReference type="GO" id="GO:0043138">
    <property type="term" value="F:3'-5' DNA helicase activity"/>
    <property type="evidence" value="ECO:0007669"/>
    <property type="project" value="UniProtKB-EC"/>
</dbReference>
<dbReference type="EC" id="5.6.2.4" evidence="7"/>
<evidence type="ECO:0000313" key="14">
    <source>
        <dbReference type="EMBL" id="QDL54879.1"/>
    </source>
</evidence>
<evidence type="ECO:0000256" key="3">
    <source>
        <dbReference type="ARBA" id="ARBA00022806"/>
    </source>
</evidence>
<feature type="domain" description="UvrD-like helicase ATP-binding" evidence="12">
    <location>
        <begin position="16"/>
        <end position="476"/>
    </location>
</feature>
<dbReference type="KEGG" id="rhg:EXZ61_12280"/>
<dbReference type="InterPro" id="IPR038726">
    <property type="entry name" value="PDDEXK_AddAB-type"/>
</dbReference>
<evidence type="ECO:0000256" key="9">
    <source>
        <dbReference type="ARBA" id="ARBA00048988"/>
    </source>
</evidence>
<reference evidence="15" key="2">
    <citation type="journal article" date="2020" name="Int. J. Syst. Evol. Microbiol.">
        <title>Genomic insights into a novel species Rhodoferax aquaticus sp. nov., isolated from freshwater.</title>
        <authorList>
            <person name="Li T."/>
            <person name="Zhuo Y."/>
            <person name="Jin C.Z."/>
            <person name="Wu X."/>
            <person name="Ko S.R."/>
            <person name="Jin F.J."/>
            <person name="Ahn C.Y."/>
            <person name="Oh H.M."/>
            <person name="Lee H.G."/>
            <person name="Jin L."/>
        </authorList>
    </citation>
    <scope>NUCLEOTIDE SEQUENCE [LARGE SCALE GENOMIC DNA]</scope>
    <source>
        <strain evidence="15">Gr-4</strain>
    </source>
</reference>
<proteinExistence type="predicted"/>
<name>A0A515EQF8_9BURK</name>
<dbReference type="Pfam" id="PF13361">
    <property type="entry name" value="UvrD_C"/>
    <property type="match status" value="2"/>
</dbReference>
<dbReference type="GO" id="GO:0003677">
    <property type="term" value="F:DNA binding"/>
    <property type="evidence" value="ECO:0007669"/>
    <property type="project" value="InterPro"/>
</dbReference>
<dbReference type="EMBL" id="CP036282">
    <property type="protein sequence ID" value="QDL54879.1"/>
    <property type="molecule type" value="Genomic_DNA"/>
</dbReference>
<dbReference type="GO" id="GO:0005524">
    <property type="term" value="F:ATP binding"/>
    <property type="evidence" value="ECO:0007669"/>
    <property type="project" value="UniProtKB-UniRule"/>
</dbReference>
<dbReference type="Gene3D" id="1.10.486.10">
    <property type="entry name" value="PCRA, domain 4"/>
    <property type="match status" value="1"/>
</dbReference>
<dbReference type="InterPro" id="IPR027417">
    <property type="entry name" value="P-loop_NTPase"/>
</dbReference>
<dbReference type="PANTHER" id="PTHR11070">
    <property type="entry name" value="UVRD / RECB / PCRA DNA HELICASE FAMILY MEMBER"/>
    <property type="match status" value="1"/>
</dbReference>
<organism evidence="14 15">
    <name type="scientific">Rhodoferax aquaticus</name>
    <dbReference type="NCBI Taxonomy" id="2527691"/>
    <lineage>
        <taxon>Bacteria</taxon>
        <taxon>Pseudomonadati</taxon>
        <taxon>Pseudomonadota</taxon>
        <taxon>Betaproteobacteria</taxon>
        <taxon>Burkholderiales</taxon>
        <taxon>Comamonadaceae</taxon>
        <taxon>Rhodoferax</taxon>
    </lineage>
</organism>
<reference evidence="15" key="1">
    <citation type="submission" date="2019-02" db="EMBL/GenBank/DDBJ databases">
        <title>Complete genome sequence of Rhodoferax sp. Gr-4.</title>
        <authorList>
            <person name="Jin L."/>
        </authorList>
    </citation>
    <scope>NUCLEOTIDE SEQUENCE [LARGE SCALE GENOMIC DNA]</scope>
    <source>
        <strain evidence="15">Gr-4</strain>
    </source>
</reference>
<gene>
    <name evidence="14" type="ORF">EXZ61_12280</name>
</gene>
<evidence type="ECO:0000256" key="10">
    <source>
        <dbReference type="PROSITE-ProRule" id="PRU00560"/>
    </source>
</evidence>
<evidence type="ECO:0000256" key="5">
    <source>
        <dbReference type="ARBA" id="ARBA00023235"/>
    </source>
</evidence>
<evidence type="ECO:0000256" key="11">
    <source>
        <dbReference type="SAM" id="MobiDB-lite"/>
    </source>
</evidence>
<dbReference type="GO" id="GO:0000725">
    <property type="term" value="P:recombinational repair"/>
    <property type="evidence" value="ECO:0007669"/>
    <property type="project" value="TreeGrafter"/>
</dbReference>